<dbReference type="GO" id="GO:0004674">
    <property type="term" value="F:protein serine/threonine kinase activity"/>
    <property type="evidence" value="ECO:0007669"/>
    <property type="project" value="TreeGrafter"/>
</dbReference>
<dbReference type="InterPro" id="IPR051681">
    <property type="entry name" value="Ser/Thr_Kinases-Pseudokinases"/>
</dbReference>
<keyword evidence="4" id="KW-0067">ATP-binding</keyword>
<evidence type="ECO:0000256" key="4">
    <source>
        <dbReference type="ARBA" id="ARBA00022840"/>
    </source>
</evidence>
<dbReference type="Proteomes" id="UP000290365">
    <property type="component" value="Chromosome"/>
</dbReference>
<dbReference type="PANTHER" id="PTHR44329:SF288">
    <property type="entry name" value="MITOGEN-ACTIVATED PROTEIN KINASE KINASE KINASE 20"/>
    <property type="match status" value="1"/>
</dbReference>
<dbReference type="EMBL" id="CP035758">
    <property type="protein sequence ID" value="QBD82816.1"/>
    <property type="molecule type" value="Genomic_DNA"/>
</dbReference>
<keyword evidence="2" id="KW-0547">Nucleotide-binding</keyword>
<evidence type="ECO:0000256" key="2">
    <source>
        <dbReference type="ARBA" id="ARBA00022741"/>
    </source>
</evidence>
<keyword evidence="1" id="KW-0808">Transferase</keyword>
<gene>
    <name evidence="6" type="ORF">EPA93_45385</name>
</gene>
<reference evidence="6 7" key="1">
    <citation type="submission" date="2019-01" db="EMBL/GenBank/DDBJ databases">
        <title>Ktedonosporobacter rubrisoli SCAWS-G2.</title>
        <authorList>
            <person name="Huang Y."/>
            <person name="Yan B."/>
        </authorList>
    </citation>
    <scope>NUCLEOTIDE SEQUENCE [LARGE SCALE GENOMIC DNA]</scope>
    <source>
        <strain evidence="6 7">SCAWS-G2</strain>
    </source>
</reference>
<dbReference type="Pfam" id="PF00069">
    <property type="entry name" value="Pkinase"/>
    <property type="match status" value="1"/>
</dbReference>
<feature type="domain" description="Protein kinase" evidence="5">
    <location>
        <begin position="210"/>
        <end position="512"/>
    </location>
</feature>
<dbReference type="AlphaFoldDB" id="A0A4P6K5J5"/>
<dbReference type="OrthoDB" id="9788659at2"/>
<dbReference type="SMART" id="SM00220">
    <property type="entry name" value="S_TKc"/>
    <property type="match status" value="1"/>
</dbReference>
<name>A0A4P6K5J5_KTERU</name>
<organism evidence="6 7">
    <name type="scientific">Ktedonosporobacter rubrisoli</name>
    <dbReference type="NCBI Taxonomy" id="2509675"/>
    <lineage>
        <taxon>Bacteria</taxon>
        <taxon>Bacillati</taxon>
        <taxon>Chloroflexota</taxon>
        <taxon>Ktedonobacteria</taxon>
        <taxon>Ktedonobacterales</taxon>
        <taxon>Ktedonosporobacteraceae</taxon>
        <taxon>Ktedonosporobacter</taxon>
    </lineage>
</organism>
<sequence>MIKIKLSSGSKDSKPQEARAIKNLQQILAREEGYLIPIMFIGKQLINWEIDAVLLLPDIIFFIDFKDRYARRIEVDGVNGKVRLFVHGAWEDEENTLPDYERAARVMAARIKKQSRQWLPTAPRIHSILVFTRRPNTIPAQISFAGGDATRPSPKDGVGACNIEQLPQLIAAFRAASDKRVHLTSIQLSVLADAFLSEVKPRPDLEQRIIEGYRIIAEHHVDTFLNCKIYTGEGHLLQEQVWVKEYERLFTSPKERDQKDRLMLRHAEVLDGPLQHKNIVHYRHYKITDFHLYVILSRKPGVFLSELLYGKFLGNTTEADLQRIPFNLSVRLKMLNDLLSALDYLTQQPGFEQSAYRDLRPDNIFIQITDESPVAQLFNFDCTKIPGSYTKFSNIKSGHNRFPQWDDYASPELLEYIESTTDTRHASFNSGVSSDLFSWAIIAWEMLAGGLPFADAEDKLAGRRKPWPEQLISELRAEADWLPQEAIQLIEGCLERSPDRRPSLATVRSHFP</sequence>
<evidence type="ECO:0000256" key="1">
    <source>
        <dbReference type="ARBA" id="ARBA00022679"/>
    </source>
</evidence>
<evidence type="ECO:0000313" key="6">
    <source>
        <dbReference type="EMBL" id="QBD82816.1"/>
    </source>
</evidence>
<dbReference type="GO" id="GO:0005524">
    <property type="term" value="F:ATP binding"/>
    <property type="evidence" value="ECO:0007669"/>
    <property type="project" value="UniProtKB-KW"/>
</dbReference>
<dbReference type="SUPFAM" id="SSF56112">
    <property type="entry name" value="Protein kinase-like (PK-like)"/>
    <property type="match status" value="1"/>
</dbReference>
<keyword evidence="3" id="KW-0418">Kinase</keyword>
<evidence type="ECO:0000256" key="3">
    <source>
        <dbReference type="ARBA" id="ARBA00022777"/>
    </source>
</evidence>
<dbReference type="InterPro" id="IPR000719">
    <property type="entry name" value="Prot_kinase_dom"/>
</dbReference>
<dbReference type="PANTHER" id="PTHR44329">
    <property type="entry name" value="SERINE/THREONINE-PROTEIN KINASE TNNI3K-RELATED"/>
    <property type="match status" value="1"/>
</dbReference>
<evidence type="ECO:0000313" key="7">
    <source>
        <dbReference type="Proteomes" id="UP000290365"/>
    </source>
</evidence>
<evidence type="ECO:0000259" key="5">
    <source>
        <dbReference type="PROSITE" id="PS50011"/>
    </source>
</evidence>
<keyword evidence="7" id="KW-1185">Reference proteome</keyword>
<dbReference type="Gene3D" id="1.10.510.10">
    <property type="entry name" value="Transferase(Phosphotransferase) domain 1"/>
    <property type="match status" value="1"/>
</dbReference>
<protein>
    <recommendedName>
        <fullName evidence="5">Protein kinase domain-containing protein</fullName>
    </recommendedName>
</protein>
<accession>A0A4P6K5J5</accession>
<dbReference type="PROSITE" id="PS50011">
    <property type="entry name" value="PROTEIN_KINASE_DOM"/>
    <property type="match status" value="1"/>
</dbReference>
<dbReference type="KEGG" id="kbs:EPA93_45385"/>
<proteinExistence type="predicted"/>
<dbReference type="InterPro" id="IPR011009">
    <property type="entry name" value="Kinase-like_dom_sf"/>
</dbReference>